<dbReference type="Proteomes" id="UP001165064">
    <property type="component" value="Unassembled WGS sequence"/>
</dbReference>
<accession>A0ACB5SX50</accession>
<reference evidence="1" key="1">
    <citation type="submission" date="2023-04" db="EMBL/GenBank/DDBJ databases">
        <title>Ambrosiozyma monospora NBRC 10751.</title>
        <authorList>
            <person name="Ichikawa N."/>
            <person name="Sato H."/>
            <person name="Tonouchi N."/>
        </authorList>
    </citation>
    <scope>NUCLEOTIDE SEQUENCE</scope>
    <source>
        <strain evidence="1">NBRC 10751</strain>
    </source>
</reference>
<comment type="caution">
    <text evidence="1">The sequence shown here is derived from an EMBL/GenBank/DDBJ whole genome shotgun (WGS) entry which is preliminary data.</text>
</comment>
<evidence type="ECO:0000313" key="2">
    <source>
        <dbReference type="Proteomes" id="UP001165064"/>
    </source>
</evidence>
<sequence length="322" mass="32884">MIMNDQTSLLSAGVSTLDNASTKPLLSMSPYNSEDEDDEDDDSILNNDNENNNSLTSNSMNSATHHRVRSTNDDDDDTDSDSDNDSQDDTTDSFGQRYNPSTKSTALTSIDPSSLYNNIYNNNAYNTNLGGGGGTPTIASGGAASNYVLFNPGAGSNSQSIHYQQSVYSTGNSIHAGSFIGINSSSPNPQSSSTNNTNPQSASSPNPGTAGGASGIASGATSLLHYATTTNIQDSASVITIASSTRNRRRRSIDTNASTVAIPPASLFERSVHGTTTGTVGSIHGVSGGAGGRGGGQREGGLSVATSGNAESSSVSVSVVDS</sequence>
<dbReference type="EMBL" id="BSXS01001326">
    <property type="protein sequence ID" value="GME75822.1"/>
    <property type="molecule type" value="Genomic_DNA"/>
</dbReference>
<name>A0ACB5SX50_AMBMO</name>
<keyword evidence="2" id="KW-1185">Reference proteome</keyword>
<gene>
    <name evidence="1" type="ORF">Amon02_000232400</name>
</gene>
<protein>
    <submittedName>
        <fullName evidence="1">Unnamed protein product</fullName>
    </submittedName>
</protein>
<evidence type="ECO:0000313" key="1">
    <source>
        <dbReference type="EMBL" id="GME75822.1"/>
    </source>
</evidence>
<organism evidence="1 2">
    <name type="scientific">Ambrosiozyma monospora</name>
    <name type="common">Yeast</name>
    <name type="synonym">Endomycopsis monosporus</name>
    <dbReference type="NCBI Taxonomy" id="43982"/>
    <lineage>
        <taxon>Eukaryota</taxon>
        <taxon>Fungi</taxon>
        <taxon>Dikarya</taxon>
        <taxon>Ascomycota</taxon>
        <taxon>Saccharomycotina</taxon>
        <taxon>Pichiomycetes</taxon>
        <taxon>Pichiales</taxon>
        <taxon>Pichiaceae</taxon>
        <taxon>Ambrosiozyma</taxon>
    </lineage>
</organism>
<proteinExistence type="predicted"/>